<evidence type="ECO:0000256" key="1">
    <source>
        <dbReference type="SAM" id="MobiDB-lite"/>
    </source>
</evidence>
<gene>
    <name evidence="2" type="ORF">AB5J51_39970</name>
</gene>
<accession>A0AB39YFH7</accession>
<evidence type="ECO:0000313" key="2">
    <source>
        <dbReference type="EMBL" id="XDV68624.1"/>
    </source>
</evidence>
<organism evidence="2">
    <name type="scientific">Streptomyces sp. R33</name>
    <dbReference type="NCBI Taxonomy" id="3238629"/>
    <lineage>
        <taxon>Bacteria</taxon>
        <taxon>Bacillati</taxon>
        <taxon>Actinomycetota</taxon>
        <taxon>Actinomycetes</taxon>
        <taxon>Kitasatosporales</taxon>
        <taxon>Streptomycetaceae</taxon>
        <taxon>Streptomyces</taxon>
    </lineage>
</organism>
<reference evidence="2" key="1">
    <citation type="submission" date="2024-08" db="EMBL/GenBank/DDBJ databases">
        <authorList>
            <person name="Yu S.T."/>
        </authorList>
    </citation>
    <scope>NUCLEOTIDE SEQUENCE</scope>
    <source>
        <strain evidence="2">R33</strain>
    </source>
</reference>
<dbReference type="EMBL" id="CP165727">
    <property type="protein sequence ID" value="XDV68624.1"/>
    <property type="molecule type" value="Genomic_DNA"/>
</dbReference>
<proteinExistence type="predicted"/>
<protein>
    <submittedName>
        <fullName evidence="2">Uncharacterized protein</fullName>
    </submittedName>
</protein>
<dbReference type="AlphaFoldDB" id="A0AB39YFH7"/>
<feature type="region of interest" description="Disordered" evidence="1">
    <location>
        <begin position="1"/>
        <end position="40"/>
    </location>
</feature>
<sequence>MNREDLAAALEQHAAREMTQSPWDESIPLKAPTWSSWPPI</sequence>
<dbReference type="RefSeq" id="WP_369780118.1">
    <property type="nucleotide sequence ID" value="NZ_CP165727.1"/>
</dbReference>
<name>A0AB39YFH7_9ACTN</name>